<evidence type="ECO:0000256" key="13">
    <source>
        <dbReference type="RuleBase" id="RU362085"/>
    </source>
</evidence>
<dbReference type="InterPro" id="IPR036185">
    <property type="entry name" value="DNA_heli_DnaB-like_N_sf"/>
</dbReference>
<keyword evidence="6 13" id="KW-0347">Helicase</keyword>
<feature type="domain" description="SF4 helicase" evidence="15">
    <location>
        <begin position="198"/>
        <end position="472"/>
    </location>
</feature>
<keyword evidence="7 13" id="KW-0067">ATP-binding</keyword>
<evidence type="ECO:0000256" key="5">
    <source>
        <dbReference type="ARBA" id="ARBA00022801"/>
    </source>
</evidence>
<keyword evidence="5 13" id="KW-0378">Hydrolase</keyword>
<dbReference type="GO" id="GO:1990077">
    <property type="term" value="C:primosome complex"/>
    <property type="evidence" value="ECO:0007669"/>
    <property type="project" value="UniProtKB-UniRule"/>
</dbReference>
<evidence type="ECO:0000256" key="7">
    <source>
        <dbReference type="ARBA" id="ARBA00022840"/>
    </source>
</evidence>
<dbReference type="GO" id="GO:0005524">
    <property type="term" value="F:ATP binding"/>
    <property type="evidence" value="ECO:0007669"/>
    <property type="project" value="UniProtKB-UniRule"/>
</dbReference>
<dbReference type="EMBL" id="QKTW01000010">
    <property type="protein sequence ID" value="PZF73739.1"/>
    <property type="molecule type" value="Genomic_DNA"/>
</dbReference>
<evidence type="ECO:0000313" key="16">
    <source>
        <dbReference type="EMBL" id="PZF73739.1"/>
    </source>
</evidence>
<dbReference type="FunFam" id="1.10.860.10:FF:000001">
    <property type="entry name" value="Replicative DNA helicase"/>
    <property type="match status" value="1"/>
</dbReference>
<dbReference type="Gene3D" id="1.10.860.10">
    <property type="entry name" value="DNAb Helicase, Chain A"/>
    <property type="match status" value="1"/>
</dbReference>
<comment type="function">
    <text evidence="10 13">The main replicative DNA helicase, it participates in initiation and elongation during chromosome replication. Travels ahead of the DNA replisome, separating dsDNA into templates for DNA synthesis. A processive ATP-dependent 5'-3' DNA helicase it has DNA-dependent ATPase activity.</text>
</comment>
<evidence type="ECO:0000256" key="14">
    <source>
        <dbReference type="SAM" id="MobiDB-lite"/>
    </source>
</evidence>
<dbReference type="InterPro" id="IPR016136">
    <property type="entry name" value="DNA_helicase_N/primase_C"/>
</dbReference>
<evidence type="ECO:0000256" key="3">
    <source>
        <dbReference type="ARBA" id="ARBA00022705"/>
    </source>
</evidence>
<feature type="region of interest" description="Disordered" evidence="14">
    <location>
        <begin position="514"/>
        <end position="590"/>
    </location>
</feature>
<dbReference type="AlphaFoldDB" id="A0A2W2BBZ9"/>
<comment type="catalytic activity">
    <reaction evidence="11 13">
        <text>ATP + H2O = ADP + phosphate + H(+)</text>
        <dbReference type="Rhea" id="RHEA:13065"/>
        <dbReference type="ChEBI" id="CHEBI:15377"/>
        <dbReference type="ChEBI" id="CHEBI:15378"/>
        <dbReference type="ChEBI" id="CHEBI:30616"/>
        <dbReference type="ChEBI" id="CHEBI:43474"/>
        <dbReference type="ChEBI" id="CHEBI:456216"/>
        <dbReference type="EC" id="5.6.2.3"/>
    </reaction>
</comment>
<gene>
    <name evidence="16" type="primary">dnaB</name>
    <name evidence="16" type="ORF">DN068_07010</name>
</gene>
<dbReference type="GO" id="GO:0043139">
    <property type="term" value="F:5'-3' DNA helicase activity"/>
    <property type="evidence" value="ECO:0007669"/>
    <property type="project" value="UniProtKB-EC"/>
</dbReference>
<dbReference type="InterPro" id="IPR027417">
    <property type="entry name" value="P-loop_NTPase"/>
</dbReference>
<dbReference type="PANTHER" id="PTHR30153">
    <property type="entry name" value="REPLICATIVE DNA HELICASE DNAB"/>
    <property type="match status" value="1"/>
</dbReference>
<proteinExistence type="inferred from homology"/>
<accession>A0A2W2BBZ9</accession>
<dbReference type="GO" id="GO:0016887">
    <property type="term" value="F:ATP hydrolysis activity"/>
    <property type="evidence" value="ECO:0007669"/>
    <property type="project" value="RHEA"/>
</dbReference>
<name>A0A2W2BBZ9_9BACT</name>
<dbReference type="InterPro" id="IPR007693">
    <property type="entry name" value="DNA_helicase_DnaB-like_N"/>
</dbReference>
<sequence>MAVNIKKDFGPARKTKPDLSTLVYGKVPPQAPELEEAVLGAIMLEKDKLAEVLEIIQSEDCFYVDANQKIYAAVRRLFDKGMPVDLLTVTEELRKSNELEIVGGAYYLTKLTMSVVSSAHVEAHARLVMEKFIQRELIRISGSVIADAYEDSTDVFDLLDKAESNLYEITDKHLRKNFKSLKEVMVQTIHEIEEAKNKKEDVTGVPTGFTKLDQLTAGWQKNALIIVAARPAVGKTAFTLNLAMNAAMNASKPFPIAFFSLEMGAGELVKRMLAAVTEVSMDAITKGRMQEHEFVQLTQRMNKLASAPIYLDDQAALNIFELRAKARRLKQKHDIQLIIIDYLQLMSASVNGGGNREQEISKISRDLKSLAKELEIPIIALSQLSRAVESRKESKVPQLSDLRESGAIEQDADMVMFLYRPEYYGINNDAMGQPIEGETHLHIAKNRSGSTDTIKVRFIKEYQKFVDMPDDDFSGFNNFSGGFNGGGDFNGGAGGNFGGGGGNFGGGGNNFGGGGGNGGFMPQSDNPRAGMNPSRDASDFGGSKMFIPGGFQTLQSKANDMNWDDDDPSMGGGAPFKMGNNRPPDDDTPF</sequence>
<comment type="caution">
    <text evidence="16">The sequence shown here is derived from an EMBL/GenBank/DDBJ whole genome shotgun (WGS) entry which is preliminary data.</text>
</comment>
<evidence type="ECO:0000256" key="2">
    <source>
        <dbReference type="ARBA" id="ARBA00022515"/>
    </source>
</evidence>
<keyword evidence="9" id="KW-0413">Isomerase</keyword>
<dbReference type="SUPFAM" id="SSF52540">
    <property type="entry name" value="P-loop containing nucleoside triphosphate hydrolases"/>
    <property type="match status" value="1"/>
</dbReference>
<dbReference type="Proteomes" id="UP000248745">
    <property type="component" value="Unassembled WGS sequence"/>
</dbReference>
<keyword evidence="4 13" id="KW-0547">Nucleotide-binding</keyword>
<dbReference type="Gene3D" id="3.40.50.300">
    <property type="entry name" value="P-loop containing nucleotide triphosphate hydrolases"/>
    <property type="match status" value="1"/>
</dbReference>
<dbReference type="GO" id="GO:0003677">
    <property type="term" value="F:DNA binding"/>
    <property type="evidence" value="ECO:0007669"/>
    <property type="project" value="UniProtKB-UniRule"/>
</dbReference>
<reference evidence="16 17" key="1">
    <citation type="submission" date="2018-06" db="EMBL/GenBank/DDBJ databases">
        <title>Mucibacter soli gen. nov., sp. nov., a new member of the family Chitinophagaceae producing mucin.</title>
        <authorList>
            <person name="Kim M.-K."/>
            <person name="Park S."/>
            <person name="Kim T.-S."/>
            <person name="Joung Y."/>
            <person name="Han J.-H."/>
            <person name="Kim S.B."/>
        </authorList>
    </citation>
    <scope>NUCLEOTIDE SEQUENCE [LARGE SCALE GENOMIC DNA]</scope>
    <source>
        <strain evidence="16 17">R1-15</strain>
    </source>
</reference>
<evidence type="ECO:0000256" key="10">
    <source>
        <dbReference type="ARBA" id="ARBA00044932"/>
    </source>
</evidence>
<dbReference type="InterPro" id="IPR007692">
    <property type="entry name" value="DNA_helicase_DnaB"/>
</dbReference>
<evidence type="ECO:0000259" key="15">
    <source>
        <dbReference type="PROSITE" id="PS51199"/>
    </source>
</evidence>
<keyword evidence="2 13" id="KW-0639">Primosome</keyword>
<organism evidence="16 17">
    <name type="scientific">Taibaiella soli</name>
    <dbReference type="NCBI Taxonomy" id="1649169"/>
    <lineage>
        <taxon>Bacteria</taxon>
        <taxon>Pseudomonadati</taxon>
        <taxon>Bacteroidota</taxon>
        <taxon>Chitinophagia</taxon>
        <taxon>Chitinophagales</taxon>
        <taxon>Chitinophagaceae</taxon>
        <taxon>Taibaiella</taxon>
    </lineage>
</organism>
<dbReference type="EC" id="5.6.2.3" evidence="12 13"/>
<dbReference type="InterPro" id="IPR007694">
    <property type="entry name" value="DNA_helicase_DnaB-like_C"/>
</dbReference>
<dbReference type="PANTHER" id="PTHR30153:SF2">
    <property type="entry name" value="REPLICATIVE DNA HELICASE"/>
    <property type="match status" value="1"/>
</dbReference>
<dbReference type="PROSITE" id="PS51199">
    <property type="entry name" value="SF4_HELICASE"/>
    <property type="match status" value="1"/>
</dbReference>
<keyword evidence="8 13" id="KW-0238">DNA-binding</keyword>
<evidence type="ECO:0000256" key="1">
    <source>
        <dbReference type="ARBA" id="ARBA00008428"/>
    </source>
</evidence>
<dbReference type="Pfam" id="PF00772">
    <property type="entry name" value="DnaB"/>
    <property type="match status" value="1"/>
</dbReference>
<dbReference type="RefSeq" id="WP_110998189.1">
    <property type="nucleotide sequence ID" value="NZ_QKTW01000010.1"/>
</dbReference>
<dbReference type="FunFam" id="3.40.50.300:FF:000351">
    <property type="entry name" value="Replicative DNA helicase"/>
    <property type="match status" value="1"/>
</dbReference>
<protein>
    <recommendedName>
        <fullName evidence="12 13">Replicative DNA helicase</fullName>
        <ecNumber evidence="12 13">5.6.2.3</ecNumber>
    </recommendedName>
</protein>
<dbReference type="GO" id="GO:0005829">
    <property type="term" value="C:cytosol"/>
    <property type="evidence" value="ECO:0007669"/>
    <property type="project" value="TreeGrafter"/>
</dbReference>
<evidence type="ECO:0000313" key="17">
    <source>
        <dbReference type="Proteomes" id="UP000248745"/>
    </source>
</evidence>
<dbReference type="CDD" id="cd00984">
    <property type="entry name" value="DnaB_C"/>
    <property type="match status" value="1"/>
</dbReference>
<evidence type="ECO:0000256" key="9">
    <source>
        <dbReference type="ARBA" id="ARBA00023235"/>
    </source>
</evidence>
<dbReference type="Pfam" id="PF03796">
    <property type="entry name" value="DnaB_C"/>
    <property type="match status" value="1"/>
</dbReference>
<dbReference type="SUPFAM" id="SSF48024">
    <property type="entry name" value="N-terminal domain of DnaB helicase"/>
    <property type="match status" value="1"/>
</dbReference>
<dbReference type="GO" id="GO:0006269">
    <property type="term" value="P:DNA replication, synthesis of primer"/>
    <property type="evidence" value="ECO:0007669"/>
    <property type="project" value="UniProtKB-UniRule"/>
</dbReference>
<dbReference type="NCBIfam" id="TIGR00665">
    <property type="entry name" value="DnaB"/>
    <property type="match status" value="1"/>
</dbReference>
<keyword evidence="3 13" id="KW-0235">DNA replication</keyword>
<evidence type="ECO:0000256" key="8">
    <source>
        <dbReference type="ARBA" id="ARBA00023125"/>
    </source>
</evidence>
<evidence type="ECO:0000256" key="6">
    <source>
        <dbReference type="ARBA" id="ARBA00022806"/>
    </source>
</evidence>
<keyword evidence="17" id="KW-1185">Reference proteome</keyword>
<comment type="similarity">
    <text evidence="1 13">Belongs to the helicase family. DnaB subfamily.</text>
</comment>
<evidence type="ECO:0000256" key="4">
    <source>
        <dbReference type="ARBA" id="ARBA00022741"/>
    </source>
</evidence>
<evidence type="ECO:0000256" key="12">
    <source>
        <dbReference type="NCBIfam" id="TIGR00665"/>
    </source>
</evidence>
<dbReference type="OrthoDB" id="9773982at2"/>
<evidence type="ECO:0000256" key="11">
    <source>
        <dbReference type="ARBA" id="ARBA00048954"/>
    </source>
</evidence>